<evidence type="ECO:0000313" key="1">
    <source>
        <dbReference type="EMBL" id="KAJ8024606.1"/>
    </source>
</evidence>
<dbReference type="Proteomes" id="UP001152320">
    <property type="component" value="Chromosome 18"/>
</dbReference>
<sequence length="57" mass="6689">MKSIQASYLAIWYKQGFQSLTPGDPRRPLTSTKNNRNLPLTIPHLHTWYEIYPSFLP</sequence>
<dbReference type="EMBL" id="JAIZAY010000018">
    <property type="protein sequence ID" value="KAJ8024606.1"/>
    <property type="molecule type" value="Genomic_DNA"/>
</dbReference>
<organism evidence="1 2">
    <name type="scientific">Holothuria leucospilota</name>
    <name type="common">Black long sea cucumber</name>
    <name type="synonym">Mertensiothuria leucospilota</name>
    <dbReference type="NCBI Taxonomy" id="206669"/>
    <lineage>
        <taxon>Eukaryota</taxon>
        <taxon>Metazoa</taxon>
        <taxon>Echinodermata</taxon>
        <taxon>Eleutherozoa</taxon>
        <taxon>Echinozoa</taxon>
        <taxon>Holothuroidea</taxon>
        <taxon>Aspidochirotacea</taxon>
        <taxon>Aspidochirotida</taxon>
        <taxon>Holothuriidae</taxon>
        <taxon>Holothuria</taxon>
    </lineage>
</organism>
<dbReference type="AlphaFoldDB" id="A0A9Q1BEA5"/>
<name>A0A9Q1BEA5_HOLLE</name>
<keyword evidence="2" id="KW-1185">Reference proteome</keyword>
<protein>
    <submittedName>
        <fullName evidence="1">Uncharacterized protein</fullName>
    </submittedName>
</protein>
<reference evidence="1" key="1">
    <citation type="submission" date="2021-10" db="EMBL/GenBank/DDBJ databases">
        <title>Tropical sea cucumber genome reveals ecological adaptation and Cuvierian tubules defense mechanism.</title>
        <authorList>
            <person name="Chen T."/>
        </authorList>
    </citation>
    <scope>NUCLEOTIDE SEQUENCE</scope>
    <source>
        <strain evidence="1">Nanhai2018</strain>
        <tissue evidence="1">Muscle</tissue>
    </source>
</reference>
<proteinExistence type="predicted"/>
<accession>A0A9Q1BEA5</accession>
<comment type="caution">
    <text evidence="1">The sequence shown here is derived from an EMBL/GenBank/DDBJ whole genome shotgun (WGS) entry which is preliminary data.</text>
</comment>
<gene>
    <name evidence="1" type="ORF">HOLleu_34551</name>
</gene>
<evidence type="ECO:0000313" key="2">
    <source>
        <dbReference type="Proteomes" id="UP001152320"/>
    </source>
</evidence>